<dbReference type="Gene3D" id="3.40.710.10">
    <property type="entry name" value="DD-peptidase/beta-lactamase superfamily"/>
    <property type="match status" value="1"/>
</dbReference>
<dbReference type="InterPro" id="IPR050789">
    <property type="entry name" value="Diverse_Enzym_Activities"/>
</dbReference>
<proteinExistence type="predicted"/>
<dbReference type="InterPro" id="IPR001466">
    <property type="entry name" value="Beta-lactam-related"/>
</dbReference>
<feature type="domain" description="Beta-lactamase-related" evidence="1">
    <location>
        <begin position="121"/>
        <end position="407"/>
    </location>
</feature>
<dbReference type="PANTHER" id="PTHR43283:SF7">
    <property type="entry name" value="BETA-LACTAMASE-RELATED DOMAIN-CONTAINING PROTEIN"/>
    <property type="match status" value="1"/>
</dbReference>
<accession>A0A2P8CX50</accession>
<evidence type="ECO:0000259" key="1">
    <source>
        <dbReference type="Pfam" id="PF00144"/>
    </source>
</evidence>
<evidence type="ECO:0000313" key="3">
    <source>
        <dbReference type="Proteomes" id="UP000240572"/>
    </source>
</evidence>
<dbReference type="Proteomes" id="UP000240572">
    <property type="component" value="Unassembled WGS sequence"/>
</dbReference>
<organism evidence="2 3">
    <name type="scientific">Taibaiella chishuiensis</name>
    <dbReference type="NCBI Taxonomy" id="1434707"/>
    <lineage>
        <taxon>Bacteria</taxon>
        <taxon>Pseudomonadati</taxon>
        <taxon>Bacteroidota</taxon>
        <taxon>Chitinophagia</taxon>
        <taxon>Chitinophagales</taxon>
        <taxon>Chitinophagaceae</taxon>
        <taxon>Taibaiella</taxon>
    </lineage>
</organism>
<keyword evidence="3" id="KW-1185">Reference proteome</keyword>
<dbReference type="SUPFAM" id="SSF56601">
    <property type="entry name" value="beta-lactamase/transpeptidase-like"/>
    <property type="match status" value="1"/>
</dbReference>
<dbReference type="PANTHER" id="PTHR43283">
    <property type="entry name" value="BETA-LACTAMASE-RELATED"/>
    <property type="match status" value="1"/>
</dbReference>
<protein>
    <submittedName>
        <fullName evidence="2">CubicO group peptidase (Beta-lactamase class C family)</fullName>
    </submittedName>
</protein>
<gene>
    <name evidence="2" type="ORF">B0I18_11196</name>
</gene>
<evidence type="ECO:0000313" key="2">
    <source>
        <dbReference type="EMBL" id="PSK89540.1"/>
    </source>
</evidence>
<dbReference type="Pfam" id="PF00144">
    <property type="entry name" value="Beta-lactamase"/>
    <property type="match status" value="1"/>
</dbReference>
<reference evidence="2 3" key="1">
    <citation type="submission" date="2018-03" db="EMBL/GenBank/DDBJ databases">
        <title>Genomic Encyclopedia of Type Strains, Phase III (KMG-III): the genomes of soil and plant-associated and newly described type strains.</title>
        <authorList>
            <person name="Whitman W."/>
        </authorList>
    </citation>
    <scope>NUCLEOTIDE SEQUENCE [LARGE SCALE GENOMIC DNA]</scope>
    <source>
        <strain evidence="2 3">CGMCC 1.12700</strain>
    </source>
</reference>
<comment type="caution">
    <text evidence="2">The sequence shown here is derived from an EMBL/GenBank/DDBJ whole genome shotgun (WGS) entry which is preliminary data.</text>
</comment>
<sequence length="430" mass="48228">MLVADKFIVGVFLMDIIFIAPGRVGHYGQGQIFEYPEYNIEAQKKSAHFSGTKLIFGAVPVRYSSMQPQSRFNSSFMKHLFFVAALCLFAARALCQTDTPGPLLQLTDAISGGRYPAVHGVLIAAGDQLVYEQYFNGFTRDSLHDTRSAFKSVTSLLVGIAIDKGLIKDVNQSVAEFFPEYPFLETDSLKRLMTLKDLLEMKAGFDCEEFNGTKDCEEVMEQSRDWVKFALQLPMKYKPGTVWAYTSAAPVILGAVLRKVSGMPATDFAGRYLFEPLGISTYKWTIDPSGNAMTAGSFYMKPMDMLRLGQLVRDKGVWKGRQIISPEWIAASTQCGIAIPDFSFMKSSRSKIAEPQPAYYGYYWYREVLKTKEGEEQLSFASGNGGQYIFIIKRLNLAVVFTQGNYGSFKAKQAFEMLARYILPAFKDPR</sequence>
<name>A0A2P8CX50_9BACT</name>
<dbReference type="EMBL" id="PYGD01000011">
    <property type="protein sequence ID" value="PSK89540.1"/>
    <property type="molecule type" value="Genomic_DNA"/>
</dbReference>
<dbReference type="InterPro" id="IPR012338">
    <property type="entry name" value="Beta-lactam/transpept-like"/>
</dbReference>
<dbReference type="AlphaFoldDB" id="A0A2P8CX50"/>